<evidence type="ECO:0000313" key="2">
    <source>
        <dbReference type="Proteomes" id="UP000789366"/>
    </source>
</evidence>
<proteinExistence type="predicted"/>
<sequence>AAALVPRKRKFAHEFTKTYRKKMDKKYTKKVKDKKYTKQDPLKDHTNQEPEENTNKQTPSSSAQNVANANWSDEVEIKFSKKVYIPQEVQDVNSVASSENSTDDQSNKAHNPSGENDRKNNLSDDYTSGDDISIDKLPLKQQINNETTQNEKTKNNLVRKETEAQAVKPVEQVLDPKPNVNNSDLTTLRESAVKMLSNLRQSSQQILTYVTDKEVISDLNDGFTE</sequence>
<dbReference type="Proteomes" id="UP000789366">
    <property type="component" value="Unassembled WGS sequence"/>
</dbReference>
<accession>A0ACA9P0E6</accession>
<dbReference type="EMBL" id="CAJVPW010018442">
    <property type="protein sequence ID" value="CAG8681775.1"/>
    <property type="molecule type" value="Genomic_DNA"/>
</dbReference>
<evidence type="ECO:0000313" key="1">
    <source>
        <dbReference type="EMBL" id="CAG8681775.1"/>
    </source>
</evidence>
<reference evidence="1" key="1">
    <citation type="submission" date="2021-06" db="EMBL/GenBank/DDBJ databases">
        <authorList>
            <person name="Kallberg Y."/>
            <person name="Tangrot J."/>
            <person name="Rosling A."/>
        </authorList>
    </citation>
    <scope>NUCLEOTIDE SEQUENCE</scope>
    <source>
        <strain evidence="1">28 12/20/2015</strain>
    </source>
</reference>
<feature type="non-terminal residue" evidence="1">
    <location>
        <position position="1"/>
    </location>
</feature>
<comment type="caution">
    <text evidence="1">The sequence shown here is derived from an EMBL/GenBank/DDBJ whole genome shotgun (WGS) entry which is preliminary data.</text>
</comment>
<feature type="non-terminal residue" evidence="1">
    <location>
        <position position="225"/>
    </location>
</feature>
<protein>
    <submittedName>
        <fullName evidence="1">7795_t:CDS:1</fullName>
    </submittedName>
</protein>
<keyword evidence="2" id="KW-1185">Reference proteome</keyword>
<organism evidence="1 2">
    <name type="scientific">Cetraspora pellucida</name>
    <dbReference type="NCBI Taxonomy" id="1433469"/>
    <lineage>
        <taxon>Eukaryota</taxon>
        <taxon>Fungi</taxon>
        <taxon>Fungi incertae sedis</taxon>
        <taxon>Mucoromycota</taxon>
        <taxon>Glomeromycotina</taxon>
        <taxon>Glomeromycetes</taxon>
        <taxon>Diversisporales</taxon>
        <taxon>Gigasporaceae</taxon>
        <taxon>Cetraspora</taxon>
    </lineage>
</organism>
<gene>
    <name evidence="1" type="ORF">SPELUC_LOCUS10196</name>
</gene>
<name>A0ACA9P0E6_9GLOM</name>